<dbReference type="EMBL" id="QHHQ01000003">
    <property type="protein sequence ID" value="RAI01147.1"/>
    <property type="molecule type" value="Genomic_DNA"/>
</dbReference>
<accession>A0A8B2NNA5</accession>
<evidence type="ECO:0000313" key="1">
    <source>
        <dbReference type="EMBL" id="RAI01147.1"/>
    </source>
</evidence>
<reference evidence="1 2" key="1">
    <citation type="submission" date="2018-05" db="EMBL/GenBank/DDBJ databases">
        <title>Acuticoccus sediminis sp. nov., isolated from deep-sea sediment of Indian Ocean.</title>
        <authorList>
            <person name="Liu X."/>
            <person name="Lai Q."/>
            <person name="Du Y."/>
            <person name="Sun F."/>
            <person name="Zhang X."/>
            <person name="Wang S."/>
            <person name="Shao Z."/>
        </authorList>
    </citation>
    <scope>NUCLEOTIDE SEQUENCE [LARGE SCALE GENOMIC DNA]</scope>
    <source>
        <strain evidence="1 2">PTG4-2</strain>
    </source>
</reference>
<sequence length="116" mass="12710">MLDQVKDLIAVEAARAHVNTMRAIFVEICTSLPRDARKCLERDIERHGETLEKLALELDVVCRAETRAVEVAEAGMVEDAVNDAGFEARQARRAAELEPSSVAGPCEFGLPFEAAE</sequence>
<keyword evidence="2" id="KW-1185">Reference proteome</keyword>
<comment type="caution">
    <text evidence="1">The sequence shown here is derived from an EMBL/GenBank/DDBJ whole genome shotgun (WGS) entry which is preliminary data.</text>
</comment>
<evidence type="ECO:0000313" key="2">
    <source>
        <dbReference type="Proteomes" id="UP000249590"/>
    </source>
</evidence>
<dbReference type="AlphaFoldDB" id="A0A8B2NNA5"/>
<name>A0A8B2NNA5_9HYPH</name>
<dbReference type="RefSeq" id="WP_111347768.1">
    <property type="nucleotide sequence ID" value="NZ_QHHQ01000003.1"/>
</dbReference>
<protein>
    <submittedName>
        <fullName evidence="1">Uncharacterized protein</fullName>
    </submittedName>
</protein>
<dbReference type="Proteomes" id="UP000249590">
    <property type="component" value="Unassembled WGS sequence"/>
</dbReference>
<proteinExistence type="predicted"/>
<organism evidence="1 2">
    <name type="scientific">Acuticoccus sediminis</name>
    <dbReference type="NCBI Taxonomy" id="2184697"/>
    <lineage>
        <taxon>Bacteria</taxon>
        <taxon>Pseudomonadati</taxon>
        <taxon>Pseudomonadota</taxon>
        <taxon>Alphaproteobacteria</taxon>
        <taxon>Hyphomicrobiales</taxon>
        <taxon>Amorphaceae</taxon>
        <taxon>Acuticoccus</taxon>
    </lineage>
</organism>
<gene>
    <name evidence="1" type="ORF">DLJ53_18190</name>
</gene>